<dbReference type="InterPro" id="IPR015915">
    <property type="entry name" value="Kelch-typ_b-propeller"/>
</dbReference>
<keyword evidence="4" id="KW-1133">Transmembrane helix</keyword>
<feature type="signal peptide" evidence="5">
    <location>
        <begin position="1"/>
        <end position="20"/>
    </location>
</feature>
<dbReference type="PANTHER" id="PTHR46093:SF18">
    <property type="entry name" value="FIBRONECTIN TYPE-III DOMAIN-CONTAINING PROTEIN"/>
    <property type="match status" value="1"/>
</dbReference>
<dbReference type="Gene3D" id="2.120.10.80">
    <property type="entry name" value="Kelch-type beta propeller"/>
    <property type="match status" value="1"/>
</dbReference>
<evidence type="ECO:0000256" key="1">
    <source>
        <dbReference type="ARBA" id="ARBA00022441"/>
    </source>
</evidence>
<gene>
    <name evidence="6" type="ORF">BDK51DRAFT_33302</name>
</gene>
<dbReference type="EMBL" id="KZ996437">
    <property type="protein sequence ID" value="RKO88859.1"/>
    <property type="molecule type" value="Genomic_DNA"/>
</dbReference>
<evidence type="ECO:0000256" key="3">
    <source>
        <dbReference type="SAM" id="MobiDB-lite"/>
    </source>
</evidence>
<evidence type="ECO:0000256" key="2">
    <source>
        <dbReference type="ARBA" id="ARBA00022737"/>
    </source>
</evidence>
<protein>
    <recommendedName>
        <fullName evidence="8">Galactose oxidase</fullName>
    </recommendedName>
</protein>
<feature type="region of interest" description="Disordered" evidence="3">
    <location>
        <begin position="465"/>
        <end position="489"/>
    </location>
</feature>
<keyword evidence="5" id="KW-0732">Signal</keyword>
<feature type="chain" id="PRO_5020722652" description="Galactose oxidase" evidence="5">
    <location>
        <begin position="21"/>
        <end position="489"/>
    </location>
</feature>
<dbReference type="Pfam" id="PF24681">
    <property type="entry name" value="Kelch_KLHDC2_KLHL20_DRC7"/>
    <property type="match status" value="2"/>
</dbReference>
<dbReference type="SUPFAM" id="SSF117281">
    <property type="entry name" value="Kelch motif"/>
    <property type="match status" value="2"/>
</dbReference>
<evidence type="ECO:0000313" key="6">
    <source>
        <dbReference type="EMBL" id="RKO88859.1"/>
    </source>
</evidence>
<feature type="region of interest" description="Disordered" evidence="3">
    <location>
        <begin position="366"/>
        <end position="388"/>
    </location>
</feature>
<accession>A0A4P9W8K2</accession>
<name>A0A4P9W8K2_9FUNG</name>
<organism evidence="6 7">
    <name type="scientific">Blyttiomyces helicus</name>
    <dbReference type="NCBI Taxonomy" id="388810"/>
    <lineage>
        <taxon>Eukaryota</taxon>
        <taxon>Fungi</taxon>
        <taxon>Fungi incertae sedis</taxon>
        <taxon>Chytridiomycota</taxon>
        <taxon>Chytridiomycota incertae sedis</taxon>
        <taxon>Chytridiomycetes</taxon>
        <taxon>Chytridiomycetes incertae sedis</taxon>
        <taxon>Blyttiomyces</taxon>
    </lineage>
</organism>
<reference evidence="7" key="1">
    <citation type="journal article" date="2018" name="Nat. Microbiol.">
        <title>Leveraging single-cell genomics to expand the fungal tree of life.</title>
        <authorList>
            <person name="Ahrendt S.R."/>
            <person name="Quandt C.A."/>
            <person name="Ciobanu D."/>
            <person name="Clum A."/>
            <person name="Salamov A."/>
            <person name="Andreopoulos B."/>
            <person name="Cheng J.F."/>
            <person name="Woyke T."/>
            <person name="Pelin A."/>
            <person name="Henrissat B."/>
            <person name="Reynolds N.K."/>
            <person name="Benny G.L."/>
            <person name="Smith M.E."/>
            <person name="James T.Y."/>
            <person name="Grigoriev I.V."/>
        </authorList>
    </citation>
    <scope>NUCLEOTIDE SEQUENCE [LARGE SCALE GENOMIC DNA]</scope>
</reference>
<feature type="non-terminal residue" evidence="6">
    <location>
        <position position="489"/>
    </location>
</feature>
<feature type="transmembrane region" description="Helical" evidence="4">
    <location>
        <begin position="392"/>
        <end position="414"/>
    </location>
</feature>
<feature type="compositionally biased region" description="Low complexity" evidence="3">
    <location>
        <begin position="368"/>
        <end position="388"/>
    </location>
</feature>
<proteinExistence type="predicted"/>
<keyword evidence="2" id="KW-0677">Repeat</keyword>
<dbReference type="AlphaFoldDB" id="A0A4P9W8K2"/>
<sequence>MRHRASWLTLPLFFFDFGRAQNSVVHGYSQLVVGANSLILIGGAPGLVHKHPKPLARSLLWRVGRGVKWGHGMRGGRTNDAVAILMWPTLSFSSCHHRKPVHSSALTVIDSQTYAISQVSTSIPPKSGAAFFTLGNIGYIFGGIGANGAYTNELWKFDLDTPQIAAPVSTLSPPSARDSVCIAALSANTVLLFGGGANGPYLNDTYRFVRADDAFASGVIMSFVDEWGCACMCGGRRIEQHTSTFKWTPIPTTVAPPLRAHSACASVNGNVYLFGGDGSGTTYGDLWQFSASTLEWSHINASNPPSPRIGEGATGVGRFFVVAGGQRADIGDSGGFDPSFYYFDTTTGKWQANSAGVDLSTLLPPIPAASTPSTPSPSSSSTNLSSSSGVPVGPIAGGVAGGVVVLCIVAWLLLRGRSSRKGTRRARSALLAKPAELAPEVPLTAMEPVLDASPPAYDGRLVVDGENPVGAACSPPSDGLVRSPSLDAQ</sequence>
<evidence type="ECO:0000313" key="7">
    <source>
        <dbReference type="Proteomes" id="UP000269721"/>
    </source>
</evidence>
<evidence type="ECO:0000256" key="4">
    <source>
        <dbReference type="SAM" id="Phobius"/>
    </source>
</evidence>
<keyword evidence="1" id="KW-0880">Kelch repeat</keyword>
<dbReference type="PANTHER" id="PTHR46093">
    <property type="entry name" value="ACYL-COA-BINDING DOMAIN-CONTAINING PROTEIN 5"/>
    <property type="match status" value="1"/>
</dbReference>
<keyword evidence="4" id="KW-0812">Transmembrane</keyword>
<keyword evidence="7" id="KW-1185">Reference proteome</keyword>
<dbReference type="Proteomes" id="UP000269721">
    <property type="component" value="Unassembled WGS sequence"/>
</dbReference>
<dbReference type="OrthoDB" id="10250130at2759"/>
<keyword evidence="4" id="KW-0472">Membrane</keyword>
<evidence type="ECO:0008006" key="8">
    <source>
        <dbReference type="Google" id="ProtNLM"/>
    </source>
</evidence>
<evidence type="ECO:0000256" key="5">
    <source>
        <dbReference type="SAM" id="SignalP"/>
    </source>
</evidence>